<dbReference type="CDD" id="cd00082">
    <property type="entry name" value="HisKA"/>
    <property type="match status" value="1"/>
</dbReference>
<feature type="transmembrane region" description="Helical" evidence="6">
    <location>
        <begin position="221"/>
        <end position="243"/>
    </location>
</feature>
<evidence type="ECO:0000256" key="2">
    <source>
        <dbReference type="ARBA" id="ARBA00012438"/>
    </source>
</evidence>
<dbReference type="InterPro" id="IPR003661">
    <property type="entry name" value="HisK_dim/P_dom"/>
</dbReference>
<evidence type="ECO:0000256" key="5">
    <source>
        <dbReference type="ARBA" id="ARBA00022777"/>
    </source>
</evidence>
<keyword evidence="9" id="KW-1185">Reference proteome</keyword>
<dbReference type="EC" id="2.7.13.3" evidence="2"/>
<dbReference type="Pfam" id="PF02518">
    <property type="entry name" value="HATPase_c"/>
    <property type="match status" value="1"/>
</dbReference>
<comment type="catalytic activity">
    <reaction evidence="1">
        <text>ATP + protein L-histidine = ADP + protein N-phospho-L-histidine.</text>
        <dbReference type="EC" id="2.7.13.3"/>
    </reaction>
</comment>
<feature type="domain" description="Histidine kinase" evidence="7">
    <location>
        <begin position="262"/>
        <end position="480"/>
    </location>
</feature>
<keyword evidence="3" id="KW-0597">Phosphoprotein</keyword>
<dbReference type="PANTHER" id="PTHR43547">
    <property type="entry name" value="TWO-COMPONENT HISTIDINE KINASE"/>
    <property type="match status" value="1"/>
</dbReference>
<dbReference type="InterPro" id="IPR036097">
    <property type="entry name" value="HisK_dim/P_sf"/>
</dbReference>
<dbReference type="SMART" id="SM00388">
    <property type="entry name" value="HisKA"/>
    <property type="match status" value="1"/>
</dbReference>
<keyword evidence="6" id="KW-1133">Transmembrane helix</keyword>
<dbReference type="Gene3D" id="3.30.565.10">
    <property type="entry name" value="Histidine kinase-like ATPase, C-terminal domain"/>
    <property type="match status" value="1"/>
</dbReference>
<reference evidence="8 9" key="1">
    <citation type="submission" date="2015-04" db="EMBL/GenBank/DDBJ databases">
        <title>Whole genome shotgun sequence of Flavihumibacter petaseus NBRC 106054.</title>
        <authorList>
            <person name="Miyazawa S."/>
            <person name="Hosoyama A."/>
            <person name="Hashimoto M."/>
            <person name="Noguchi M."/>
            <person name="Tsuchikane K."/>
            <person name="Ohji S."/>
            <person name="Yamazoe A."/>
            <person name="Ichikawa N."/>
            <person name="Kimura A."/>
            <person name="Fujita N."/>
        </authorList>
    </citation>
    <scope>NUCLEOTIDE SEQUENCE [LARGE SCALE GENOMIC DNA]</scope>
    <source>
        <strain evidence="8 9">NBRC 106054</strain>
    </source>
</reference>
<keyword evidence="5 8" id="KW-0418">Kinase</keyword>
<protein>
    <recommendedName>
        <fullName evidence="2">histidine kinase</fullName>
        <ecNumber evidence="2">2.7.13.3</ecNumber>
    </recommendedName>
</protein>
<dbReference type="SUPFAM" id="SSF47384">
    <property type="entry name" value="Homodimeric domain of signal transducing histidine kinase"/>
    <property type="match status" value="1"/>
</dbReference>
<dbReference type="PROSITE" id="PS50109">
    <property type="entry name" value="HIS_KIN"/>
    <property type="match status" value="1"/>
</dbReference>
<keyword evidence="4" id="KW-0808">Transferase</keyword>
<evidence type="ECO:0000313" key="9">
    <source>
        <dbReference type="Proteomes" id="UP000033121"/>
    </source>
</evidence>
<dbReference type="STRING" id="1220578.FPE01S_01_00480"/>
<dbReference type="GO" id="GO:0000155">
    <property type="term" value="F:phosphorelay sensor kinase activity"/>
    <property type="evidence" value="ECO:0007669"/>
    <property type="project" value="InterPro"/>
</dbReference>
<sequence>MKTISWSYGSILLAMLLIAGFQVYWIRDNYLREKRALESRAKSIFTETVMQLQDSAVKARIIKAGGDTAEAPGPAGFTAALRRQPPLPGDSIRQVVVFRKGGADTASGKRFLTVRENTHTTDSGGTRSVSVNTLIYTNDKGRTLLLKMDSLLSDTIPIAVIQAGFRRSLDQQEMTVGFIVFADTAVNEAEEDKLAKLLLWKKSGSYNFVLAHTFPYLLRKITLPLIFSVFLIGITLAAFLLLFHNLRKQHRLSAIKNEFISNISHELKTPIATVSVALEALRDFHARKDPLRTQEYLDISHQELQRLSLLVDKVLKLSIFEKKAIELKEEAVELAMIVEEVAGSMRLQYDKCGATLHTSFDGDTTVMGDRLHLLSVVFNLLDNALKYSGQSPEVFVRVSGTSREVILTVRDNGIGIPEVYTEKVFEKFFRVPQGNVHQAKGYGLGLSYVAAIMKQHRGSIRAESILGKGSNFILHFPAGRL</sequence>
<dbReference type="CDD" id="cd00075">
    <property type="entry name" value="HATPase"/>
    <property type="match status" value="1"/>
</dbReference>
<dbReference type="PRINTS" id="PR00344">
    <property type="entry name" value="BCTRLSENSOR"/>
</dbReference>
<dbReference type="InterPro" id="IPR005467">
    <property type="entry name" value="His_kinase_dom"/>
</dbReference>
<dbReference type="PANTHER" id="PTHR43547:SF2">
    <property type="entry name" value="HYBRID SIGNAL TRANSDUCTION HISTIDINE KINASE C"/>
    <property type="match status" value="1"/>
</dbReference>
<evidence type="ECO:0000313" key="8">
    <source>
        <dbReference type="EMBL" id="GAO41036.1"/>
    </source>
</evidence>
<keyword evidence="6" id="KW-0472">Membrane</keyword>
<dbReference type="FunFam" id="3.30.565.10:FF:000006">
    <property type="entry name" value="Sensor histidine kinase WalK"/>
    <property type="match status" value="1"/>
</dbReference>
<dbReference type="OrthoDB" id="9804645at2"/>
<evidence type="ECO:0000256" key="3">
    <source>
        <dbReference type="ARBA" id="ARBA00022553"/>
    </source>
</evidence>
<dbReference type="SUPFAM" id="SSF55874">
    <property type="entry name" value="ATPase domain of HSP90 chaperone/DNA topoisomerase II/histidine kinase"/>
    <property type="match status" value="1"/>
</dbReference>
<dbReference type="InterPro" id="IPR004358">
    <property type="entry name" value="Sig_transdc_His_kin-like_C"/>
</dbReference>
<name>A0A0E9MUE0_9BACT</name>
<evidence type="ECO:0000256" key="1">
    <source>
        <dbReference type="ARBA" id="ARBA00000085"/>
    </source>
</evidence>
<dbReference type="RefSeq" id="WP_052955398.1">
    <property type="nucleotide sequence ID" value="NZ_BBWV01000001.1"/>
</dbReference>
<evidence type="ECO:0000259" key="7">
    <source>
        <dbReference type="PROSITE" id="PS50109"/>
    </source>
</evidence>
<organism evidence="8 9">
    <name type="scientific">Flavihumibacter petaseus NBRC 106054</name>
    <dbReference type="NCBI Taxonomy" id="1220578"/>
    <lineage>
        <taxon>Bacteria</taxon>
        <taxon>Pseudomonadati</taxon>
        <taxon>Bacteroidota</taxon>
        <taxon>Chitinophagia</taxon>
        <taxon>Chitinophagales</taxon>
        <taxon>Chitinophagaceae</taxon>
        <taxon>Flavihumibacter</taxon>
    </lineage>
</organism>
<gene>
    <name evidence="8" type="ORF">FPE01S_01_00480</name>
</gene>
<dbReference type="Gene3D" id="1.10.287.130">
    <property type="match status" value="1"/>
</dbReference>
<dbReference type="Pfam" id="PF00512">
    <property type="entry name" value="HisKA"/>
    <property type="match status" value="1"/>
</dbReference>
<dbReference type="InterPro" id="IPR036890">
    <property type="entry name" value="HATPase_C_sf"/>
</dbReference>
<feature type="transmembrane region" description="Helical" evidence="6">
    <location>
        <begin position="6"/>
        <end position="26"/>
    </location>
</feature>
<accession>A0A0E9MUE0</accession>
<keyword evidence="6" id="KW-0812">Transmembrane</keyword>
<dbReference type="EMBL" id="BBWV01000001">
    <property type="protein sequence ID" value="GAO41036.1"/>
    <property type="molecule type" value="Genomic_DNA"/>
</dbReference>
<evidence type="ECO:0000256" key="6">
    <source>
        <dbReference type="SAM" id="Phobius"/>
    </source>
</evidence>
<dbReference type="Proteomes" id="UP000033121">
    <property type="component" value="Unassembled WGS sequence"/>
</dbReference>
<dbReference type="AlphaFoldDB" id="A0A0E9MUE0"/>
<dbReference type="SMART" id="SM00387">
    <property type="entry name" value="HATPase_c"/>
    <property type="match status" value="1"/>
</dbReference>
<dbReference type="InterPro" id="IPR003594">
    <property type="entry name" value="HATPase_dom"/>
</dbReference>
<proteinExistence type="predicted"/>
<evidence type="ECO:0000256" key="4">
    <source>
        <dbReference type="ARBA" id="ARBA00022679"/>
    </source>
</evidence>
<comment type="caution">
    <text evidence="8">The sequence shown here is derived from an EMBL/GenBank/DDBJ whole genome shotgun (WGS) entry which is preliminary data.</text>
</comment>